<dbReference type="InterPro" id="IPR012337">
    <property type="entry name" value="RNaseH-like_sf"/>
</dbReference>
<dbReference type="GO" id="GO:0015074">
    <property type="term" value="P:DNA integration"/>
    <property type="evidence" value="ECO:0007669"/>
    <property type="project" value="InterPro"/>
</dbReference>
<evidence type="ECO:0000313" key="2">
    <source>
        <dbReference type="EMBL" id="GFN92657.1"/>
    </source>
</evidence>
<keyword evidence="3" id="KW-1185">Reference proteome</keyword>
<reference evidence="2 3" key="1">
    <citation type="journal article" date="2021" name="Elife">
        <title>Chloroplast acquisition without the gene transfer in kleptoplastic sea slugs, Plakobranchus ocellatus.</title>
        <authorList>
            <person name="Maeda T."/>
            <person name="Takahashi S."/>
            <person name="Yoshida T."/>
            <person name="Shimamura S."/>
            <person name="Takaki Y."/>
            <person name="Nagai Y."/>
            <person name="Toyoda A."/>
            <person name="Suzuki Y."/>
            <person name="Arimoto A."/>
            <person name="Ishii H."/>
            <person name="Satoh N."/>
            <person name="Nishiyama T."/>
            <person name="Hasebe M."/>
            <person name="Maruyama T."/>
            <person name="Minagawa J."/>
            <person name="Obokata J."/>
            <person name="Shigenobu S."/>
        </authorList>
    </citation>
    <scope>NUCLEOTIDE SEQUENCE [LARGE SCALE GENOMIC DNA]</scope>
</reference>
<organism evidence="2 3">
    <name type="scientific">Plakobranchus ocellatus</name>
    <dbReference type="NCBI Taxonomy" id="259542"/>
    <lineage>
        <taxon>Eukaryota</taxon>
        <taxon>Metazoa</taxon>
        <taxon>Spiralia</taxon>
        <taxon>Lophotrochozoa</taxon>
        <taxon>Mollusca</taxon>
        <taxon>Gastropoda</taxon>
        <taxon>Heterobranchia</taxon>
        <taxon>Euthyneura</taxon>
        <taxon>Panpulmonata</taxon>
        <taxon>Sacoglossa</taxon>
        <taxon>Placobranchoidea</taxon>
        <taxon>Plakobranchidae</taxon>
        <taxon>Plakobranchus</taxon>
    </lineage>
</organism>
<dbReference type="InterPro" id="IPR001584">
    <property type="entry name" value="Integrase_cat-core"/>
</dbReference>
<dbReference type="EMBL" id="BLXT01002259">
    <property type="protein sequence ID" value="GFN92657.1"/>
    <property type="molecule type" value="Genomic_DNA"/>
</dbReference>
<dbReference type="GO" id="GO:0003676">
    <property type="term" value="F:nucleic acid binding"/>
    <property type="evidence" value="ECO:0007669"/>
    <property type="project" value="InterPro"/>
</dbReference>
<dbReference type="InterPro" id="IPR036397">
    <property type="entry name" value="RNaseH_sf"/>
</dbReference>
<dbReference type="InterPro" id="IPR050951">
    <property type="entry name" value="Retrovirus_Pol_polyprotein"/>
</dbReference>
<dbReference type="AlphaFoldDB" id="A0AAV3ZD58"/>
<name>A0AAV3ZD58_9GAST</name>
<evidence type="ECO:0000259" key="1">
    <source>
        <dbReference type="PROSITE" id="PS50994"/>
    </source>
</evidence>
<gene>
    <name evidence="2" type="ORF">PoB_001916300</name>
</gene>
<sequence length="288" mass="32328">MLIYREVYAEALPLKRITATDIAEGLFSIFTRLVCPLEIQSDNGPQFISGVLKELNVLAGVKHIFSTQFNPQTNVVLERFHGPLKNMLRKLSIECPTCWDKYLDTALYAYRIQVHSATGFSPFYLLFGRAPRGPMAMLYDLFTRQNVSADTYFQYHYIIDLHNKIKTSCRIAQDSASEVAEASRQRHEPKSRLKVFEPGDLVMVLLPKSNNKLVLHLQGPFERNATDILSPQPTHDELSDEELALKFSKGITFAQPEGVAYVSAVTEDLSSVGGTLPSPSISDIKSKD</sequence>
<dbReference type="Proteomes" id="UP000735302">
    <property type="component" value="Unassembled WGS sequence"/>
</dbReference>
<dbReference type="Gene3D" id="3.30.420.10">
    <property type="entry name" value="Ribonuclease H-like superfamily/Ribonuclease H"/>
    <property type="match status" value="1"/>
</dbReference>
<feature type="domain" description="Integrase catalytic" evidence="1">
    <location>
        <begin position="1"/>
        <end position="130"/>
    </location>
</feature>
<protein>
    <submittedName>
        <fullName evidence="2">Pol polyprotein</fullName>
    </submittedName>
</protein>
<proteinExistence type="predicted"/>
<evidence type="ECO:0000313" key="3">
    <source>
        <dbReference type="Proteomes" id="UP000735302"/>
    </source>
</evidence>
<accession>A0AAV3ZD58</accession>
<dbReference type="SUPFAM" id="SSF53098">
    <property type="entry name" value="Ribonuclease H-like"/>
    <property type="match status" value="1"/>
</dbReference>
<dbReference type="PANTHER" id="PTHR37984">
    <property type="entry name" value="PROTEIN CBG26694"/>
    <property type="match status" value="1"/>
</dbReference>
<dbReference type="PANTHER" id="PTHR37984:SF15">
    <property type="entry name" value="INTEGRASE CATALYTIC DOMAIN-CONTAINING PROTEIN"/>
    <property type="match status" value="1"/>
</dbReference>
<comment type="caution">
    <text evidence="2">The sequence shown here is derived from an EMBL/GenBank/DDBJ whole genome shotgun (WGS) entry which is preliminary data.</text>
</comment>
<dbReference type="PROSITE" id="PS50994">
    <property type="entry name" value="INTEGRASE"/>
    <property type="match status" value="1"/>
</dbReference>